<evidence type="ECO:0000313" key="2">
    <source>
        <dbReference type="EMBL" id="CCC93998.1"/>
    </source>
</evidence>
<evidence type="ECO:0008006" key="3">
    <source>
        <dbReference type="Google" id="ProtNLM"/>
    </source>
</evidence>
<dbReference type="InterPro" id="IPR052695">
    <property type="entry name" value="Kinetoplast-DNA-binding"/>
</dbReference>
<dbReference type="SUPFAM" id="SSF47095">
    <property type="entry name" value="HMG-box"/>
    <property type="match status" value="1"/>
</dbReference>
<protein>
    <recommendedName>
        <fullName evidence="3">Kinetoplast DNA-associated protein</fullName>
    </recommendedName>
</protein>
<dbReference type="PANTHER" id="PTHR37564:SF5">
    <property type="entry name" value="KINETOPLAST DNA-ASSOCIATED PROTEIN"/>
    <property type="match status" value="1"/>
</dbReference>
<name>G0UX81_TRYCI</name>
<dbReference type="InterPro" id="IPR036910">
    <property type="entry name" value="HMG_box_dom_sf"/>
</dbReference>
<evidence type="ECO:0000256" key="1">
    <source>
        <dbReference type="SAM" id="MobiDB-lite"/>
    </source>
</evidence>
<dbReference type="PANTHER" id="PTHR37564">
    <property type="entry name" value="KINETOPLAST DNA-ASSOCIATED PROTEIN"/>
    <property type="match status" value="1"/>
</dbReference>
<feature type="region of interest" description="Disordered" evidence="1">
    <location>
        <begin position="128"/>
        <end position="215"/>
    </location>
</feature>
<organism evidence="2">
    <name type="scientific">Trypanosoma congolense (strain IL3000)</name>
    <dbReference type="NCBI Taxonomy" id="1068625"/>
    <lineage>
        <taxon>Eukaryota</taxon>
        <taxon>Discoba</taxon>
        <taxon>Euglenozoa</taxon>
        <taxon>Kinetoplastea</taxon>
        <taxon>Metakinetoplastina</taxon>
        <taxon>Trypanosomatida</taxon>
        <taxon>Trypanosomatidae</taxon>
        <taxon>Trypanosoma</taxon>
        <taxon>Nannomonas</taxon>
    </lineage>
</organism>
<accession>G0UX81</accession>
<dbReference type="AlphaFoldDB" id="G0UX81"/>
<feature type="region of interest" description="Disordered" evidence="1">
    <location>
        <begin position="227"/>
        <end position="250"/>
    </location>
</feature>
<dbReference type="EMBL" id="HE575323">
    <property type="protein sequence ID" value="CCC93998.1"/>
    <property type="molecule type" value="Genomic_DNA"/>
</dbReference>
<reference evidence="2" key="1">
    <citation type="journal article" date="2012" name="Proc. Natl. Acad. Sci. U.S.A.">
        <title>Antigenic diversity is generated by distinct evolutionary mechanisms in African trypanosome species.</title>
        <authorList>
            <person name="Jackson A.P."/>
            <person name="Berry A."/>
            <person name="Aslett M."/>
            <person name="Allison H.C."/>
            <person name="Burton P."/>
            <person name="Vavrova-Anderson J."/>
            <person name="Brown R."/>
            <person name="Browne H."/>
            <person name="Corton N."/>
            <person name="Hauser H."/>
            <person name="Gamble J."/>
            <person name="Gilderthorp R."/>
            <person name="Marcello L."/>
            <person name="McQuillan J."/>
            <person name="Otto T.D."/>
            <person name="Quail M.A."/>
            <person name="Sanders M.J."/>
            <person name="van Tonder A."/>
            <person name="Ginger M.L."/>
            <person name="Field M.C."/>
            <person name="Barry J.D."/>
            <person name="Hertz-Fowler C."/>
            <person name="Berriman M."/>
        </authorList>
    </citation>
    <scope>NUCLEOTIDE SEQUENCE</scope>
    <source>
        <strain evidence="2">IL3000</strain>
    </source>
</reference>
<dbReference type="VEuPathDB" id="TriTrypDB:TcIL3000_10_7730"/>
<gene>
    <name evidence="2" type="ORF">TCIL3000_10_7730</name>
</gene>
<proteinExistence type="predicted"/>
<feature type="compositionally biased region" description="Polar residues" evidence="1">
    <location>
        <begin position="136"/>
        <end position="154"/>
    </location>
</feature>
<dbReference type="Gene3D" id="1.10.30.10">
    <property type="entry name" value="High mobility group box domain"/>
    <property type="match status" value="1"/>
</dbReference>
<sequence length="250" mass="28292">MFRLTPPAHSVRKLALRLFREEQAKNPNLQGLSAAQKRIVVEKTFEKLSRNEMAALRQRAITWKLNESYGAVDEKKDVTKSRSKLTAYELFFKEQLSNPSIATIKSPRLLEKKLFAIFNTLPEETKKELERRAEEMSQSGYSKGFFSQKSTPQQAKRIIAKSPAQKQAPIKTALPKSNKNKNQANKKPKKAQPSPYNVFVREQMARVQHVPPKERMKIIATKWKAYKAQGVDSKGPAPSAGAGSRVKAKT</sequence>